<dbReference type="GO" id="GO:0003676">
    <property type="term" value="F:nucleic acid binding"/>
    <property type="evidence" value="ECO:0007669"/>
    <property type="project" value="InterPro"/>
</dbReference>
<evidence type="ECO:0000256" key="3">
    <source>
        <dbReference type="ARBA" id="ARBA00022691"/>
    </source>
</evidence>
<dbReference type="SUPFAM" id="SSF53335">
    <property type="entry name" value="S-adenosyl-L-methionine-dependent methyltransferases"/>
    <property type="match status" value="1"/>
</dbReference>
<dbReference type="Gene3D" id="3.40.50.150">
    <property type="entry name" value="Vaccinia Virus protein VP39"/>
    <property type="match status" value="1"/>
</dbReference>
<gene>
    <name evidence="5" type="ORF">LIER_13806</name>
</gene>
<sequence length="355" mass="39612">MLKLSITRASLSVFQTRRLRHIHCSTISCAPTQVKLQTPLFLRPPDHKVTLADLKKWHLWAKNISSLVGSRFLDIDNGPDSTLLHRELDWFIEDAIEQPKSLTEDNYNMSLEVSIRASLDDLYRLWNQRIEERRPFQYIVGCEHWRDLVLCVQEGVLIPRLETELIVDLVENATKRNAELKEGVWADLGTGSGALAIGVGMILGPSGRVIAVDLSPTAVAVASYNVQRYLLQDTITVKQGSWFEPLKDCQLTGIVSNPPYIPSSHISGLQAEVAQHEPRVALDGGADGLDDLLHICNGAASLLKPGGFFAFETNGEEQSQFLANYLTNEAKCFYGVEMTSDFAGIRRFVTGYKKE</sequence>
<evidence type="ECO:0000313" key="6">
    <source>
        <dbReference type="Proteomes" id="UP001454036"/>
    </source>
</evidence>
<dbReference type="Pfam" id="PF05175">
    <property type="entry name" value="MTS"/>
    <property type="match status" value="1"/>
</dbReference>
<evidence type="ECO:0000256" key="2">
    <source>
        <dbReference type="ARBA" id="ARBA00022679"/>
    </source>
</evidence>
<accession>A0AAV3PWS4</accession>
<dbReference type="InterPro" id="IPR052663">
    <property type="entry name" value="RF_glutamine_MTase_cyano"/>
</dbReference>
<dbReference type="PANTHER" id="PTHR47441:SF3">
    <property type="entry name" value="RELEASE FACTOR GLUTAMINE METHYLTRANSFERASE"/>
    <property type="match status" value="1"/>
</dbReference>
<dbReference type="InterPro" id="IPR002052">
    <property type="entry name" value="DNA_methylase_N6_adenine_CS"/>
</dbReference>
<evidence type="ECO:0000313" key="5">
    <source>
        <dbReference type="EMBL" id="GAA0156277.1"/>
    </source>
</evidence>
<dbReference type="EMBL" id="BAABME010002826">
    <property type="protein sequence ID" value="GAA0156277.1"/>
    <property type="molecule type" value="Genomic_DNA"/>
</dbReference>
<keyword evidence="2" id="KW-0808">Transferase</keyword>
<dbReference type="GO" id="GO:0008276">
    <property type="term" value="F:protein methyltransferase activity"/>
    <property type="evidence" value="ECO:0007669"/>
    <property type="project" value="InterPro"/>
</dbReference>
<dbReference type="InterPro" id="IPR007848">
    <property type="entry name" value="Small_mtfrase_dom"/>
</dbReference>
<dbReference type="NCBIfam" id="TIGR00536">
    <property type="entry name" value="hemK_fam"/>
    <property type="match status" value="1"/>
</dbReference>
<dbReference type="PROSITE" id="PS00092">
    <property type="entry name" value="N6_MTASE"/>
    <property type="match status" value="1"/>
</dbReference>
<dbReference type="AlphaFoldDB" id="A0AAV3PWS4"/>
<reference evidence="5 6" key="1">
    <citation type="submission" date="2024-01" db="EMBL/GenBank/DDBJ databases">
        <title>The complete chloroplast genome sequence of Lithospermum erythrorhizon: insights into the phylogenetic relationship among Boraginaceae species and the maternal lineages of purple gromwells.</title>
        <authorList>
            <person name="Okada T."/>
            <person name="Watanabe K."/>
        </authorList>
    </citation>
    <scope>NUCLEOTIDE SEQUENCE [LARGE SCALE GENOMIC DNA]</scope>
</reference>
<dbReference type="CDD" id="cd02440">
    <property type="entry name" value="AdoMet_MTases"/>
    <property type="match status" value="1"/>
</dbReference>
<name>A0AAV3PWS4_LITER</name>
<evidence type="ECO:0000256" key="1">
    <source>
        <dbReference type="ARBA" id="ARBA00022603"/>
    </source>
</evidence>
<protein>
    <recommendedName>
        <fullName evidence="4">Methyltransferase small domain-containing protein</fullName>
    </recommendedName>
</protein>
<dbReference type="Proteomes" id="UP001454036">
    <property type="component" value="Unassembled WGS sequence"/>
</dbReference>
<evidence type="ECO:0000259" key="4">
    <source>
        <dbReference type="Pfam" id="PF05175"/>
    </source>
</evidence>
<dbReference type="PANTHER" id="PTHR47441">
    <property type="match status" value="1"/>
</dbReference>
<dbReference type="InterPro" id="IPR004556">
    <property type="entry name" value="HemK-like"/>
</dbReference>
<keyword evidence="3" id="KW-0949">S-adenosyl-L-methionine</keyword>
<dbReference type="InterPro" id="IPR029063">
    <property type="entry name" value="SAM-dependent_MTases_sf"/>
</dbReference>
<keyword evidence="6" id="KW-1185">Reference proteome</keyword>
<comment type="caution">
    <text evidence="5">The sequence shown here is derived from an EMBL/GenBank/DDBJ whole genome shotgun (WGS) entry which is preliminary data.</text>
</comment>
<proteinExistence type="predicted"/>
<dbReference type="GO" id="GO:0032259">
    <property type="term" value="P:methylation"/>
    <property type="evidence" value="ECO:0007669"/>
    <property type="project" value="UniProtKB-KW"/>
</dbReference>
<keyword evidence="1" id="KW-0489">Methyltransferase</keyword>
<dbReference type="GO" id="GO:0008757">
    <property type="term" value="F:S-adenosylmethionine-dependent methyltransferase activity"/>
    <property type="evidence" value="ECO:0007669"/>
    <property type="project" value="UniProtKB-ARBA"/>
</dbReference>
<organism evidence="5 6">
    <name type="scientific">Lithospermum erythrorhizon</name>
    <name type="common">Purple gromwell</name>
    <name type="synonym">Lithospermum officinale var. erythrorhizon</name>
    <dbReference type="NCBI Taxonomy" id="34254"/>
    <lineage>
        <taxon>Eukaryota</taxon>
        <taxon>Viridiplantae</taxon>
        <taxon>Streptophyta</taxon>
        <taxon>Embryophyta</taxon>
        <taxon>Tracheophyta</taxon>
        <taxon>Spermatophyta</taxon>
        <taxon>Magnoliopsida</taxon>
        <taxon>eudicotyledons</taxon>
        <taxon>Gunneridae</taxon>
        <taxon>Pentapetalae</taxon>
        <taxon>asterids</taxon>
        <taxon>lamiids</taxon>
        <taxon>Boraginales</taxon>
        <taxon>Boraginaceae</taxon>
        <taxon>Boraginoideae</taxon>
        <taxon>Lithospermeae</taxon>
        <taxon>Lithospermum</taxon>
    </lineage>
</organism>
<feature type="domain" description="Methyltransferase small" evidence="4">
    <location>
        <begin position="176"/>
        <end position="261"/>
    </location>
</feature>